<evidence type="ECO:0000313" key="3">
    <source>
        <dbReference type="EMBL" id="SHJ14400.1"/>
    </source>
</evidence>
<evidence type="ECO:0000256" key="2">
    <source>
        <dbReference type="SAM" id="SignalP"/>
    </source>
</evidence>
<keyword evidence="2" id="KW-0732">Signal</keyword>
<dbReference type="RefSeq" id="WP_073332549.1">
    <property type="nucleotide sequence ID" value="NZ_FQYO01000005.1"/>
</dbReference>
<evidence type="ECO:0000313" key="4">
    <source>
        <dbReference type="Proteomes" id="UP000184292"/>
    </source>
</evidence>
<evidence type="ECO:0000256" key="1">
    <source>
        <dbReference type="SAM" id="MobiDB-lite"/>
    </source>
</evidence>
<dbReference type="OrthoDB" id="7872593at2"/>
<dbReference type="STRING" id="1447782.SAMN05444417_2972"/>
<sequence length="172" mass="17425">MRRNLELAAIALIAGTLSGSAIAQSTATDRNGQATGMDDTMSTEGEAGADLSSDAGAAPDWTGSFDSYGSVIASLRAQDSDAARTAIGLVESAESVAFVRLSELNGNGAENGQALDNAISAESADMASFVAELDASEPVRDALEANDYTASDVVAWSSGSGGRLTLVIDDRA</sequence>
<organism evidence="3 4">
    <name type="scientific">Wenxinia saemankumensis</name>
    <dbReference type="NCBI Taxonomy" id="1447782"/>
    <lineage>
        <taxon>Bacteria</taxon>
        <taxon>Pseudomonadati</taxon>
        <taxon>Pseudomonadota</taxon>
        <taxon>Alphaproteobacteria</taxon>
        <taxon>Rhodobacterales</taxon>
        <taxon>Roseobacteraceae</taxon>
        <taxon>Wenxinia</taxon>
    </lineage>
</organism>
<feature type="region of interest" description="Disordered" evidence="1">
    <location>
        <begin position="28"/>
        <end position="55"/>
    </location>
</feature>
<dbReference type="EMBL" id="FQYO01000005">
    <property type="protein sequence ID" value="SHJ14400.1"/>
    <property type="molecule type" value="Genomic_DNA"/>
</dbReference>
<keyword evidence="4" id="KW-1185">Reference proteome</keyword>
<feature type="signal peptide" evidence="2">
    <location>
        <begin position="1"/>
        <end position="23"/>
    </location>
</feature>
<accession>A0A1M6GWW9</accession>
<reference evidence="3 4" key="1">
    <citation type="submission" date="2016-11" db="EMBL/GenBank/DDBJ databases">
        <authorList>
            <person name="Jaros S."/>
            <person name="Januszkiewicz K."/>
            <person name="Wedrychowicz H."/>
        </authorList>
    </citation>
    <scope>NUCLEOTIDE SEQUENCE [LARGE SCALE GENOMIC DNA]</scope>
    <source>
        <strain evidence="3 4">DSM 100565</strain>
    </source>
</reference>
<name>A0A1M6GWW9_9RHOB</name>
<proteinExistence type="predicted"/>
<dbReference type="AlphaFoldDB" id="A0A1M6GWW9"/>
<dbReference type="Proteomes" id="UP000184292">
    <property type="component" value="Unassembled WGS sequence"/>
</dbReference>
<feature type="chain" id="PRO_5012657942" evidence="2">
    <location>
        <begin position="24"/>
        <end position="172"/>
    </location>
</feature>
<gene>
    <name evidence="3" type="ORF">SAMN05444417_2972</name>
</gene>
<protein>
    <submittedName>
        <fullName evidence="3">Uncharacterized protein</fullName>
    </submittedName>
</protein>